<gene>
    <name evidence="3" type="ORF">BPAG_LOCUS2791</name>
</gene>
<feature type="compositionally biased region" description="Polar residues" evidence="1">
    <location>
        <begin position="72"/>
        <end position="88"/>
    </location>
</feature>
<reference evidence="3 4" key="2">
    <citation type="submission" date="2018-11" db="EMBL/GenBank/DDBJ databases">
        <authorList>
            <consortium name="Pathogen Informatics"/>
        </authorList>
    </citation>
    <scope>NUCLEOTIDE SEQUENCE [LARGE SCALE GENOMIC DNA]</scope>
</reference>
<feature type="region of interest" description="Disordered" evidence="1">
    <location>
        <begin position="1"/>
        <end position="31"/>
    </location>
</feature>
<organism evidence="5">
    <name type="scientific">Brugia pahangi</name>
    <name type="common">Filarial nematode worm</name>
    <dbReference type="NCBI Taxonomy" id="6280"/>
    <lineage>
        <taxon>Eukaryota</taxon>
        <taxon>Metazoa</taxon>
        <taxon>Ecdysozoa</taxon>
        <taxon>Nematoda</taxon>
        <taxon>Chromadorea</taxon>
        <taxon>Rhabditida</taxon>
        <taxon>Spirurina</taxon>
        <taxon>Spiruromorpha</taxon>
        <taxon>Filarioidea</taxon>
        <taxon>Onchocercidae</taxon>
        <taxon>Brugia</taxon>
    </lineage>
</organism>
<feature type="compositionally biased region" description="Basic residues" evidence="1">
    <location>
        <begin position="99"/>
        <end position="114"/>
    </location>
</feature>
<keyword evidence="2" id="KW-0472">Membrane</keyword>
<reference evidence="5" key="1">
    <citation type="submission" date="2017-02" db="UniProtKB">
        <authorList>
            <consortium name="WormBaseParasite"/>
        </authorList>
    </citation>
    <scope>IDENTIFICATION</scope>
</reference>
<evidence type="ECO:0000313" key="4">
    <source>
        <dbReference type="Proteomes" id="UP000278627"/>
    </source>
</evidence>
<evidence type="ECO:0000256" key="1">
    <source>
        <dbReference type="SAM" id="MobiDB-lite"/>
    </source>
</evidence>
<evidence type="ECO:0000313" key="5">
    <source>
        <dbReference type="WBParaSite" id="BPAG_0000282101-mRNA-1"/>
    </source>
</evidence>
<keyword evidence="2" id="KW-0812">Transmembrane</keyword>
<evidence type="ECO:0000256" key="2">
    <source>
        <dbReference type="SAM" id="Phobius"/>
    </source>
</evidence>
<accession>A0A0N4T3P1</accession>
<feature type="transmembrane region" description="Helical" evidence="2">
    <location>
        <begin position="183"/>
        <end position="201"/>
    </location>
</feature>
<name>A0A0N4T3P1_BRUPA</name>
<keyword evidence="2" id="KW-1133">Transmembrane helix</keyword>
<protein>
    <submittedName>
        <fullName evidence="3 5">Uncharacterized protein</fullName>
    </submittedName>
</protein>
<feature type="region of interest" description="Disordered" evidence="1">
    <location>
        <begin position="72"/>
        <end position="123"/>
    </location>
</feature>
<dbReference type="AlphaFoldDB" id="A0A0N4T3P1"/>
<sequence>MSSCEVRRSPRMRVGPLNSSTPKMKLSRTKSENQLQIYFTNLKNISFESNHTEPPSTLSPLGFSPSFVDSEQKMAQTSAKKGTISQTIPLIKKKDFSRRNSRSRSRGRKLRRSKPSTSLTSQTIKPDSVEKLLPNNVRHSIITSANSAALKNHSSETSAKPSGTISGAGNFMKLSNHLVGHPYILTFIHLLLCVLYAFIIYKAANYFGVDRFVIKHWTQWSKKILPNLSS</sequence>
<evidence type="ECO:0000313" key="3">
    <source>
        <dbReference type="EMBL" id="VDN83977.1"/>
    </source>
</evidence>
<proteinExistence type="predicted"/>
<dbReference type="EMBL" id="UZAD01000516">
    <property type="protein sequence ID" value="VDN83977.1"/>
    <property type="molecule type" value="Genomic_DNA"/>
</dbReference>
<keyword evidence="4" id="KW-1185">Reference proteome</keyword>
<dbReference type="Proteomes" id="UP000278627">
    <property type="component" value="Unassembled WGS sequence"/>
</dbReference>
<dbReference type="WBParaSite" id="BPAG_0000282101-mRNA-1">
    <property type="protein sequence ID" value="BPAG_0000282101-mRNA-1"/>
    <property type="gene ID" value="BPAG_0000282101"/>
</dbReference>